<dbReference type="Pfam" id="PF16344">
    <property type="entry name" value="FecR_C"/>
    <property type="match status" value="1"/>
</dbReference>
<keyword evidence="1" id="KW-0812">Transmembrane</keyword>
<accession>A0A5C6LZ37</accession>
<evidence type="ECO:0000313" key="5">
    <source>
        <dbReference type="Proteomes" id="UP000318815"/>
    </source>
</evidence>
<dbReference type="EMBL" id="VOHS01000003">
    <property type="protein sequence ID" value="TWW01908.1"/>
    <property type="molecule type" value="Genomic_DNA"/>
</dbReference>
<dbReference type="Gene3D" id="2.60.120.1440">
    <property type="match status" value="1"/>
</dbReference>
<proteinExistence type="predicted"/>
<protein>
    <submittedName>
        <fullName evidence="4">DUF4974 domain-containing protein</fullName>
    </submittedName>
</protein>
<evidence type="ECO:0000259" key="2">
    <source>
        <dbReference type="Pfam" id="PF04773"/>
    </source>
</evidence>
<keyword evidence="1" id="KW-1133">Transmembrane helix</keyword>
<dbReference type="InterPro" id="IPR032508">
    <property type="entry name" value="FecR_C"/>
</dbReference>
<dbReference type="PANTHER" id="PTHR30273:SF2">
    <property type="entry name" value="PROTEIN FECR"/>
    <property type="match status" value="1"/>
</dbReference>
<evidence type="ECO:0000313" key="4">
    <source>
        <dbReference type="EMBL" id="TWW01908.1"/>
    </source>
</evidence>
<gene>
    <name evidence="4" type="ORF">FEF09_04915</name>
</gene>
<evidence type="ECO:0000259" key="3">
    <source>
        <dbReference type="Pfam" id="PF16344"/>
    </source>
</evidence>
<feature type="transmembrane region" description="Helical" evidence="1">
    <location>
        <begin position="86"/>
        <end position="107"/>
    </location>
</feature>
<evidence type="ECO:0000256" key="1">
    <source>
        <dbReference type="SAM" id="Phobius"/>
    </source>
</evidence>
<dbReference type="PANTHER" id="PTHR30273">
    <property type="entry name" value="PERIPLASMIC SIGNAL SENSOR AND SIGMA FACTOR ACTIVATOR FECR-RELATED"/>
    <property type="match status" value="1"/>
</dbReference>
<dbReference type="Proteomes" id="UP000318815">
    <property type="component" value="Unassembled WGS sequence"/>
</dbReference>
<sequence>MAQKAENMNVTDELLSRYFSGEASPEEAMTIDDWRARNDANNKEFNALRAAWNATSAHPYVIQDARSAWQQMQPLPQRNRPLRIKILSWTAAAAILTGIIIAAAILLRPVRQYTVSTSGGETKRLKLPDGSDLILFANSTLIYPETFAAAERNVSLQGNADFDIHGTARQPFIITAGGLQIKVLGTAFNVAENDTAVIVKVQSGKIRMYTSSNELPVAGGQTGIYIKKDQSIRYDRVFHFENEDMSVVCKALAEAYQTNIVIDDTVIASLKISSNFDNKPLDYILEVIATTLNIQYISKPDKNEIHFITEN</sequence>
<name>A0A5C6LZ37_9BACT</name>
<feature type="domain" description="Protein FecR C-terminal" evidence="3">
    <location>
        <begin position="238"/>
        <end position="300"/>
    </location>
</feature>
<dbReference type="InterPro" id="IPR012373">
    <property type="entry name" value="Ferrdict_sens_TM"/>
</dbReference>
<dbReference type="InterPro" id="IPR006860">
    <property type="entry name" value="FecR"/>
</dbReference>
<dbReference type="Gene3D" id="3.55.50.30">
    <property type="match status" value="1"/>
</dbReference>
<dbReference type="PIRSF" id="PIRSF018266">
    <property type="entry name" value="FecR"/>
    <property type="match status" value="1"/>
</dbReference>
<comment type="caution">
    <text evidence="4">The sequence shown here is derived from an EMBL/GenBank/DDBJ whole genome shotgun (WGS) entry which is preliminary data.</text>
</comment>
<dbReference type="OrthoDB" id="1452822at2"/>
<dbReference type="GO" id="GO:0016989">
    <property type="term" value="F:sigma factor antagonist activity"/>
    <property type="evidence" value="ECO:0007669"/>
    <property type="project" value="TreeGrafter"/>
</dbReference>
<keyword evidence="5" id="KW-1185">Reference proteome</keyword>
<reference evidence="4 5" key="1">
    <citation type="submission" date="2019-08" db="EMBL/GenBank/DDBJ databases">
        <title>Whole genome sequencing of chitin degrading bacteria Chitinophaga pinensis YS16.</title>
        <authorList>
            <person name="Singh R.P."/>
            <person name="Manchanda G."/>
            <person name="Maurya I.K."/>
            <person name="Joshi N.K."/>
            <person name="Srivastava A.K."/>
        </authorList>
    </citation>
    <scope>NUCLEOTIDE SEQUENCE [LARGE SCALE GENOMIC DNA]</scope>
    <source>
        <strain evidence="4 5">YS-16</strain>
    </source>
</reference>
<dbReference type="AlphaFoldDB" id="A0A5C6LZ37"/>
<dbReference type="Pfam" id="PF04773">
    <property type="entry name" value="FecR"/>
    <property type="match status" value="1"/>
</dbReference>
<organism evidence="4 5">
    <name type="scientific">Chitinophaga pinensis</name>
    <dbReference type="NCBI Taxonomy" id="79329"/>
    <lineage>
        <taxon>Bacteria</taxon>
        <taxon>Pseudomonadati</taxon>
        <taxon>Bacteroidota</taxon>
        <taxon>Chitinophagia</taxon>
        <taxon>Chitinophagales</taxon>
        <taxon>Chitinophagaceae</taxon>
        <taxon>Chitinophaga</taxon>
    </lineage>
</organism>
<dbReference type="RefSeq" id="WP_146304077.1">
    <property type="nucleotide sequence ID" value="NZ_VOHS01000003.1"/>
</dbReference>
<keyword evidence="1" id="KW-0472">Membrane</keyword>
<feature type="domain" description="FecR protein" evidence="2">
    <location>
        <begin position="114"/>
        <end position="207"/>
    </location>
</feature>